<keyword evidence="5 16" id="KW-0732">Signal</keyword>
<evidence type="ECO:0000259" key="17">
    <source>
        <dbReference type="PROSITE" id="PS50853"/>
    </source>
</evidence>
<evidence type="ECO:0000256" key="2">
    <source>
        <dbReference type="ARBA" id="ARBA00008280"/>
    </source>
</evidence>
<evidence type="ECO:0000256" key="14">
    <source>
        <dbReference type="ARBA" id="ARBA00045664"/>
    </source>
</evidence>
<evidence type="ECO:0000256" key="8">
    <source>
        <dbReference type="ARBA" id="ARBA00023157"/>
    </source>
</evidence>
<gene>
    <name evidence="18" type="ORF">DNTS_020688</name>
</gene>
<dbReference type="GO" id="GO:0016064">
    <property type="term" value="P:immunoglobulin mediated immune response"/>
    <property type="evidence" value="ECO:0007669"/>
    <property type="project" value="TreeGrafter"/>
</dbReference>
<dbReference type="InterPro" id="IPR040951">
    <property type="entry name" value="IL2RB_N1"/>
</dbReference>
<evidence type="ECO:0000313" key="18">
    <source>
        <dbReference type="EMBL" id="TRY54916.1"/>
    </source>
</evidence>
<keyword evidence="8" id="KW-1015">Disulfide bond</keyword>
<comment type="subcellular location">
    <subcellularLocation>
        <location evidence="1">Membrane</location>
        <topology evidence="1">Single-pass type I membrane protein</topology>
    </subcellularLocation>
</comment>
<keyword evidence="6 15" id="KW-1133">Transmembrane helix</keyword>
<dbReference type="Pfam" id="PF18707">
    <property type="entry name" value="IL2RB_N1"/>
    <property type="match status" value="1"/>
</dbReference>
<evidence type="ECO:0000256" key="10">
    <source>
        <dbReference type="ARBA" id="ARBA00023180"/>
    </source>
</evidence>
<comment type="function">
    <text evidence="14">Receptor for interleukin-2. This beta subunit is involved in receptor mediated endocytosis and transduces the mitogenic signals of IL2. Probably in association with IL15RA, involved in the stimulation of neutrophil phagocytosis by IL15.</text>
</comment>
<evidence type="ECO:0000256" key="12">
    <source>
        <dbReference type="ARBA" id="ARBA00031280"/>
    </source>
</evidence>
<organism evidence="18 19">
    <name type="scientific">Danionella cerebrum</name>
    <dbReference type="NCBI Taxonomy" id="2873325"/>
    <lineage>
        <taxon>Eukaryota</taxon>
        <taxon>Metazoa</taxon>
        <taxon>Chordata</taxon>
        <taxon>Craniata</taxon>
        <taxon>Vertebrata</taxon>
        <taxon>Euteleostomi</taxon>
        <taxon>Actinopterygii</taxon>
        <taxon>Neopterygii</taxon>
        <taxon>Teleostei</taxon>
        <taxon>Ostariophysi</taxon>
        <taxon>Cypriniformes</taxon>
        <taxon>Danionidae</taxon>
        <taxon>Danioninae</taxon>
        <taxon>Danionella</taxon>
    </lineage>
</organism>
<dbReference type="OrthoDB" id="9419853at2759"/>
<comment type="caution">
    <text evidence="18">The sequence shown here is derived from an EMBL/GenBank/DDBJ whole genome shotgun (WGS) entry which is preliminary data.</text>
</comment>
<dbReference type="SUPFAM" id="SSF49265">
    <property type="entry name" value="Fibronectin type III"/>
    <property type="match status" value="2"/>
</dbReference>
<dbReference type="GO" id="GO:0004896">
    <property type="term" value="F:cytokine receptor activity"/>
    <property type="evidence" value="ECO:0007669"/>
    <property type="project" value="InterPro"/>
</dbReference>
<dbReference type="InterPro" id="IPR003531">
    <property type="entry name" value="Hempt_rcpt_S_F1_CS"/>
</dbReference>
<evidence type="ECO:0000256" key="13">
    <source>
        <dbReference type="ARBA" id="ARBA00032935"/>
    </source>
</evidence>
<name>A0A553MP15_9TELE</name>
<dbReference type="AlphaFoldDB" id="A0A553MP15"/>
<dbReference type="EMBL" id="SRMA01027336">
    <property type="protein sequence ID" value="TRY54916.1"/>
    <property type="molecule type" value="Genomic_DNA"/>
</dbReference>
<dbReference type="GO" id="GO:0009897">
    <property type="term" value="C:external side of plasma membrane"/>
    <property type="evidence" value="ECO:0007669"/>
    <property type="project" value="TreeGrafter"/>
</dbReference>
<sequence>MKNYWSSSLFLVIILNGSTKSRQTPTEGLTCVNDYLMNISCLWRNSSDFSGQRCELAGFWGIKSYEEEQRKPGASMCQLIPLSGQPHVSRSCFLSFDKSNFFYLHKIWLTVFCNGSAVTILHYHPAKHIKTQPPDKPLVRGNNISWTTGSNFPKYIEDYEFQLQYKATNASWETEALTGVIHGSSVELEDHVLAPGVEYQARVRVKPTEHRDDDHLEGEWSNWSPVVSWRTESRKLATSKETNTPSVIDSRGVVSIICLNLLLVLAVLCVIIYKAKNSSRLLKHTGQHVPDPSKYFQPLHSIHDGNFQKWLGGRNSISPFLTPQACEDFSPLQVSDKWNTSMMAPGARLSTAILVHSSQVDSGLENSGTSHGDSSGFSNVGYFYSKSPSGSLYVESCPVYFSYHPEESISSSIVSPASSCHSLLSPNDHTMSPDSGFHIPRDDHCEEEKNHKEEVEKEVPLVSFLLSSGAEGLAPVPDLSPWNDLGRAVSGWSISESDQGAMIRPSSMIEPCVGGYLTLKEMQKYSNKSI</sequence>
<reference evidence="18 19" key="1">
    <citation type="journal article" date="2019" name="Sci. Data">
        <title>Hybrid genome assembly and annotation of Danionella translucida.</title>
        <authorList>
            <person name="Kadobianskyi M."/>
            <person name="Schulze L."/>
            <person name="Schuelke M."/>
            <person name="Judkewitz B."/>
        </authorList>
    </citation>
    <scope>NUCLEOTIDE SEQUENCE [LARGE SCALE GENOMIC DNA]</scope>
    <source>
        <strain evidence="18 19">Bolton</strain>
    </source>
</reference>
<dbReference type="InterPro" id="IPR003961">
    <property type="entry name" value="FN3_dom"/>
</dbReference>
<dbReference type="STRING" id="623744.A0A553MP15"/>
<evidence type="ECO:0000256" key="16">
    <source>
        <dbReference type="SAM" id="SignalP"/>
    </source>
</evidence>
<evidence type="ECO:0000313" key="19">
    <source>
        <dbReference type="Proteomes" id="UP000316079"/>
    </source>
</evidence>
<protein>
    <recommendedName>
        <fullName evidence="3">Interleukin-2 receptor subunit beta</fullName>
    </recommendedName>
    <alternativeName>
        <fullName evidence="13">High affinity IL-2 receptor subunit beta</fullName>
    </alternativeName>
    <alternativeName>
        <fullName evidence="12">p70-75</fullName>
    </alternativeName>
</protein>
<keyword evidence="10" id="KW-0325">Glycoprotein</keyword>
<evidence type="ECO:0000256" key="15">
    <source>
        <dbReference type="SAM" id="Phobius"/>
    </source>
</evidence>
<feature type="transmembrane region" description="Helical" evidence="15">
    <location>
        <begin position="252"/>
        <end position="273"/>
    </location>
</feature>
<dbReference type="PROSITE" id="PS01355">
    <property type="entry name" value="HEMATOPO_REC_S_F1"/>
    <property type="match status" value="1"/>
</dbReference>
<proteinExistence type="inferred from homology"/>
<accession>A0A553MP15</accession>
<dbReference type="PANTHER" id="PTHR23037">
    <property type="entry name" value="CYTOKINE RECEPTOR"/>
    <property type="match status" value="1"/>
</dbReference>
<dbReference type="Proteomes" id="UP000316079">
    <property type="component" value="Unassembled WGS sequence"/>
</dbReference>
<evidence type="ECO:0000256" key="6">
    <source>
        <dbReference type="ARBA" id="ARBA00022989"/>
    </source>
</evidence>
<keyword evidence="4 15" id="KW-0812">Transmembrane</keyword>
<evidence type="ECO:0000256" key="3">
    <source>
        <dbReference type="ARBA" id="ARBA00016239"/>
    </source>
</evidence>
<comment type="subunit">
    <text evidence="11">Non-covalent dimer of an alpha and a beta subunit. IL2R exists in 3 different forms: a high affinity dimer, an intermediate affinity monomer (beta subunit), and a low affinity monomer (alpha subunit). The high and intermediate affinity forms also associate with a gamma subunit. Interacts with SHB upon interleukin stimulation.</text>
</comment>
<evidence type="ECO:0000256" key="11">
    <source>
        <dbReference type="ARBA" id="ARBA00026094"/>
    </source>
</evidence>
<dbReference type="PANTHER" id="PTHR23037:SF22">
    <property type="entry name" value="CYTOKINE RECEPTOR COMMON SUBUNIT BETA"/>
    <property type="match status" value="1"/>
</dbReference>
<keyword evidence="19" id="KW-1185">Reference proteome</keyword>
<dbReference type="Gene3D" id="2.60.40.10">
    <property type="entry name" value="Immunoglobulins"/>
    <property type="match status" value="2"/>
</dbReference>
<dbReference type="InterPro" id="IPR036116">
    <property type="entry name" value="FN3_sf"/>
</dbReference>
<keyword evidence="9" id="KW-0675">Receptor</keyword>
<evidence type="ECO:0000256" key="5">
    <source>
        <dbReference type="ARBA" id="ARBA00022729"/>
    </source>
</evidence>
<feature type="chain" id="PRO_5022007083" description="Interleukin-2 receptor subunit beta" evidence="16">
    <location>
        <begin position="22"/>
        <end position="530"/>
    </location>
</feature>
<comment type="similarity">
    <text evidence="2">Belongs to the type I cytokine receptor family. Type 4 subfamily.</text>
</comment>
<dbReference type="InterPro" id="IPR013783">
    <property type="entry name" value="Ig-like_fold"/>
</dbReference>
<feature type="domain" description="Fibronectin type-III" evidence="17">
    <location>
        <begin position="125"/>
        <end position="231"/>
    </location>
</feature>
<evidence type="ECO:0000256" key="4">
    <source>
        <dbReference type="ARBA" id="ARBA00022692"/>
    </source>
</evidence>
<evidence type="ECO:0000256" key="9">
    <source>
        <dbReference type="ARBA" id="ARBA00023170"/>
    </source>
</evidence>
<keyword evidence="7 15" id="KW-0472">Membrane</keyword>
<dbReference type="PROSITE" id="PS50853">
    <property type="entry name" value="FN3"/>
    <property type="match status" value="1"/>
</dbReference>
<evidence type="ECO:0000256" key="1">
    <source>
        <dbReference type="ARBA" id="ARBA00004479"/>
    </source>
</evidence>
<feature type="signal peptide" evidence="16">
    <location>
        <begin position="1"/>
        <end position="21"/>
    </location>
</feature>
<evidence type="ECO:0000256" key="7">
    <source>
        <dbReference type="ARBA" id="ARBA00023136"/>
    </source>
</evidence>
<dbReference type="CDD" id="cd00063">
    <property type="entry name" value="FN3"/>
    <property type="match status" value="1"/>
</dbReference>